<dbReference type="PANTHER" id="PTHR30255">
    <property type="entry name" value="SINGLE-STRANDED-DNA-SPECIFIC EXONUCLEASE RECJ"/>
    <property type="match status" value="1"/>
</dbReference>
<comment type="caution">
    <text evidence="9">The sequence shown here is derived from an EMBL/GenBank/DDBJ whole genome shotgun (WGS) entry which is preliminary data.</text>
</comment>
<dbReference type="Gene3D" id="3.10.310.30">
    <property type="match status" value="1"/>
</dbReference>
<comment type="similarity">
    <text evidence="1">Belongs to the RecJ family.</text>
</comment>
<evidence type="ECO:0000259" key="8">
    <source>
        <dbReference type="Pfam" id="PF17768"/>
    </source>
</evidence>
<keyword evidence="4" id="KW-0378">Hydrolase</keyword>
<dbReference type="Pfam" id="PF01368">
    <property type="entry name" value="DHH"/>
    <property type="match status" value="1"/>
</dbReference>
<evidence type="ECO:0000259" key="6">
    <source>
        <dbReference type="Pfam" id="PF01368"/>
    </source>
</evidence>
<dbReference type="Pfam" id="PF17768">
    <property type="entry name" value="RecJ_OB"/>
    <property type="match status" value="1"/>
</dbReference>
<organism evidence="9 10">
    <name type="scientific">Alsobacter soli</name>
    <dbReference type="NCBI Taxonomy" id="2109933"/>
    <lineage>
        <taxon>Bacteria</taxon>
        <taxon>Pseudomonadati</taxon>
        <taxon>Pseudomonadota</taxon>
        <taxon>Alphaproteobacteria</taxon>
        <taxon>Hyphomicrobiales</taxon>
        <taxon>Alsobacteraceae</taxon>
        <taxon>Alsobacter</taxon>
    </lineage>
</organism>
<evidence type="ECO:0000259" key="7">
    <source>
        <dbReference type="Pfam" id="PF02272"/>
    </source>
</evidence>
<accession>A0A2T1HNH0</accession>
<feature type="domain" description="RecJ OB" evidence="8">
    <location>
        <begin position="482"/>
        <end position="591"/>
    </location>
</feature>
<dbReference type="GO" id="GO:0006281">
    <property type="term" value="P:DNA repair"/>
    <property type="evidence" value="ECO:0007669"/>
    <property type="project" value="InterPro"/>
</dbReference>
<dbReference type="InterPro" id="IPR003156">
    <property type="entry name" value="DHHA1_dom"/>
</dbReference>
<dbReference type="Pfam" id="PF02272">
    <property type="entry name" value="DHHA1"/>
    <property type="match status" value="1"/>
</dbReference>
<evidence type="ECO:0000256" key="5">
    <source>
        <dbReference type="ARBA" id="ARBA00022839"/>
    </source>
</evidence>
<evidence type="ECO:0000256" key="2">
    <source>
        <dbReference type="ARBA" id="ARBA00019841"/>
    </source>
</evidence>
<dbReference type="EMBL" id="PVZS01000030">
    <property type="protein sequence ID" value="PSC03173.1"/>
    <property type="molecule type" value="Genomic_DNA"/>
</dbReference>
<dbReference type="InterPro" id="IPR041122">
    <property type="entry name" value="RecJ_OB"/>
</dbReference>
<dbReference type="InterPro" id="IPR051673">
    <property type="entry name" value="SSDNA_exonuclease_RecJ"/>
</dbReference>
<dbReference type="GO" id="GO:0008409">
    <property type="term" value="F:5'-3' exonuclease activity"/>
    <property type="evidence" value="ECO:0007669"/>
    <property type="project" value="InterPro"/>
</dbReference>
<name>A0A2T1HNH0_9HYPH</name>
<dbReference type="InterPro" id="IPR038763">
    <property type="entry name" value="DHH_sf"/>
</dbReference>
<dbReference type="OrthoDB" id="9809852at2"/>
<proteinExistence type="inferred from homology"/>
<sequence>MTRPFLGVERSATGRRWRDRLDDAGQAAALAIVQDHGLDDVLARVLAGRGVASAEAPAFLEPRLRHLLPDPSSLIDMDAAAARLADAVERGETVAIFGDYDVDGASSSALLGSYLEACGLRTIIHIPDRLIEGYGPNVEAIRKLAGAGAKLLVTVDCGTTSHEPLAEAARLGLDAVVIDHHQAPEVLPSARAIVNPNRLDDLSGLGALCAAGVTFVSLVALNRELRKRGFWTRRGGEPDLMGMLDLVALGTVADVVPLVGLNRAFVRQGLAVMKARARVGLRALCDVARLDGPPRPYHLGYLLGPRINAGGRIGDAALGARLLMTSDELEAQSIAATLDRLNGERQAIEQAMVAEGVGMALGQVGIDEQGAALIAVGSGEWHPGVVGLVASRLKERFGRPAFAFAFGENGLGTGSARSIPGVDIGRAVRAAVDAGIAVKGGGHAMAAGATIARERLPDLAAFLEDRLASAIAAARADRGLAIDAAITAGGARTELIARIEAAGPFGSGHPEPTFALPSHRLLDATEVGRGHVKVRLKAGDGSTLDGIAFGAAEQPLGRALFESRGQSVHVAGQLSVDRWQGNERVQLRVSDVGIPAGRP</sequence>
<dbReference type="InterPro" id="IPR001667">
    <property type="entry name" value="DDH_dom"/>
</dbReference>
<evidence type="ECO:0000256" key="4">
    <source>
        <dbReference type="ARBA" id="ARBA00022801"/>
    </source>
</evidence>
<keyword evidence="10" id="KW-1185">Reference proteome</keyword>
<dbReference type="GO" id="GO:0006310">
    <property type="term" value="P:DNA recombination"/>
    <property type="evidence" value="ECO:0007669"/>
    <property type="project" value="InterPro"/>
</dbReference>
<evidence type="ECO:0000313" key="9">
    <source>
        <dbReference type="EMBL" id="PSC03173.1"/>
    </source>
</evidence>
<dbReference type="AlphaFoldDB" id="A0A2T1HNH0"/>
<dbReference type="GO" id="GO:0003676">
    <property type="term" value="F:nucleic acid binding"/>
    <property type="evidence" value="ECO:0007669"/>
    <property type="project" value="InterPro"/>
</dbReference>
<keyword evidence="5 9" id="KW-0269">Exonuclease</keyword>
<dbReference type="InterPro" id="IPR004610">
    <property type="entry name" value="RecJ"/>
</dbReference>
<evidence type="ECO:0000313" key="10">
    <source>
        <dbReference type="Proteomes" id="UP000239772"/>
    </source>
</evidence>
<feature type="domain" description="DHHA1" evidence="7">
    <location>
        <begin position="375"/>
        <end position="468"/>
    </location>
</feature>
<evidence type="ECO:0000256" key="1">
    <source>
        <dbReference type="ARBA" id="ARBA00005915"/>
    </source>
</evidence>
<dbReference type="RefSeq" id="WP_106339363.1">
    <property type="nucleotide sequence ID" value="NZ_PVZS01000030.1"/>
</dbReference>
<protein>
    <recommendedName>
        <fullName evidence="2">Single-stranded-DNA-specific exonuclease RecJ</fullName>
    </recommendedName>
</protein>
<dbReference type="SUPFAM" id="SSF64182">
    <property type="entry name" value="DHH phosphoesterases"/>
    <property type="match status" value="1"/>
</dbReference>
<gene>
    <name evidence="9" type="primary">recJ</name>
    <name evidence="9" type="ORF">SLNSH_20265</name>
</gene>
<dbReference type="PANTHER" id="PTHR30255:SF2">
    <property type="entry name" value="SINGLE-STRANDED-DNA-SPECIFIC EXONUCLEASE RECJ"/>
    <property type="match status" value="1"/>
</dbReference>
<evidence type="ECO:0000256" key="3">
    <source>
        <dbReference type="ARBA" id="ARBA00022722"/>
    </source>
</evidence>
<reference evidence="10" key="1">
    <citation type="submission" date="2018-03" db="EMBL/GenBank/DDBJ databases">
        <authorList>
            <person name="Sun L."/>
            <person name="Liu H."/>
            <person name="Chen W."/>
            <person name="Huang K."/>
            <person name="Liu W."/>
            <person name="Gao X."/>
        </authorList>
    </citation>
    <scope>NUCLEOTIDE SEQUENCE [LARGE SCALE GENOMIC DNA]</scope>
    <source>
        <strain evidence="10">SH9</strain>
    </source>
</reference>
<dbReference type="Gene3D" id="3.90.1640.30">
    <property type="match status" value="1"/>
</dbReference>
<feature type="domain" description="DDH" evidence="6">
    <location>
        <begin position="94"/>
        <end position="251"/>
    </location>
</feature>
<dbReference type="Proteomes" id="UP000239772">
    <property type="component" value="Unassembled WGS sequence"/>
</dbReference>
<keyword evidence="3" id="KW-0540">Nuclease</keyword>
<dbReference type="NCBIfam" id="TIGR00644">
    <property type="entry name" value="recJ"/>
    <property type="match status" value="1"/>
</dbReference>